<evidence type="ECO:0000259" key="13">
    <source>
        <dbReference type="PROSITE" id="PS50076"/>
    </source>
</evidence>
<evidence type="ECO:0000256" key="8">
    <source>
        <dbReference type="ARBA" id="ARBA00023242"/>
    </source>
</evidence>
<feature type="domain" description="SANT" evidence="15">
    <location>
        <begin position="391"/>
        <end position="447"/>
    </location>
</feature>
<reference evidence="16" key="3">
    <citation type="submission" date="2012-09" db="EMBL/GenBank/DDBJ databases">
        <authorList>
            <consortium name="VectorBase"/>
        </authorList>
    </citation>
    <scope>NUCLEOTIDE SEQUENCE</scope>
    <source>
        <strain evidence="16">Liverpool</strain>
    </source>
</reference>
<dbReference type="InterPro" id="IPR018253">
    <property type="entry name" value="DnaJ_domain_CS"/>
</dbReference>
<evidence type="ECO:0000256" key="7">
    <source>
        <dbReference type="ARBA" id="ARBA00023186"/>
    </source>
</evidence>
<dbReference type="STRING" id="7159.Q17EI0"/>
<keyword evidence="2" id="KW-0812">Transmembrane</keyword>
<dbReference type="EMBL" id="CH477282">
    <property type="protein sequence ID" value="EAT44899.1"/>
    <property type="molecule type" value="Genomic_DNA"/>
</dbReference>
<gene>
    <name evidence="16" type="ORF">AaeL_AAEL003791</name>
</gene>
<sequence>MTTNASSRVLLAVMMLAGMLSCVAGHGWGSDDMEIFDLVEEVNENFYSLMQINQNATNQEIKRAFRTLSVVLHPDKNDAEDANIKFRNLVSVYEILKDSGKREKYDKVLKEGMPNWKSALYYYRRMRKVGLAEGLAIVVLIISVIQYATAWAAYAEKKYTAEQIFGSKLKKLQKKNKTNVDMDTILSEIPTPSIWNILPFQIPVWTYKTITGTPGAIKSAMNFYAEQKKAEEERKQMEKEEEELLRKQEEERAKLKEDRNLRKRNKKFVAPEKTDEELAAYTQSIIQPSANDTNKTKPKPLVSGGLWTEDDLTELVRLVKKYPGGTTDRWEIIAEMMGRAVSEVTYMAAKMKETAFKTPGQTESVAETIIQEATKQKIKTKKTEPGSAAAEATANWSQAQQAALESAIQKYPKSGSTDRWQKIANSVPGKTKEECMTRYKYLVELVKKQKEEKEREATATAAAPEEPQECPAAEEPACEEPKSKPKGKRRRRSRRQRRRRWMKMTLRQRTMQLISRRAAARRRTSDASGRRPSSTTATKIRTKTAAAANRARFSLNSAVVRFKSV</sequence>
<dbReference type="SUPFAM" id="SSF46565">
    <property type="entry name" value="Chaperone J-domain"/>
    <property type="match status" value="1"/>
</dbReference>
<dbReference type="SMART" id="SM00717">
    <property type="entry name" value="SANT"/>
    <property type="match status" value="2"/>
</dbReference>
<dbReference type="InterPro" id="IPR001005">
    <property type="entry name" value="SANT/Myb"/>
</dbReference>
<feature type="signal peptide" evidence="12">
    <location>
        <begin position="1"/>
        <end position="25"/>
    </location>
</feature>
<keyword evidence="8" id="KW-0539">Nucleus</keyword>
<feature type="compositionally biased region" description="Basic residues" evidence="11">
    <location>
        <begin position="484"/>
        <end position="500"/>
    </location>
</feature>
<dbReference type="Proteomes" id="UP000682892">
    <property type="component" value="Unassembled WGS sequence"/>
</dbReference>
<reference evidence="16" key="1">
    <citation type="submission" date="2005-10" db="EMBL/GenBank/DDBJ databases">
        <authorList>
            <person name="Loftus B.J."/>
            <person name="Nene V.M."/>
            <person name="Hannick L.I."/>
            <person name="Bidwell S."/>
            <person name="Haas B."/>
            <person name="Amedeo P."/>
            <person name="Orvis J."/>
            <person name="Wortman J.R."/>
            <person name="White O.R."/>
            <person name="Salzberg S."/>
            <person name="Shumway M."/>
            <person name="Koo H."/>
            <person name="Zhao Y."/>
            <person name="Holmes M."/>
            <person name="Miller J."/>
            <person name="Schatz M."/>
            <person name="Pop M."/>
            <person name="Pai G."/>
            <person name="Utterback T."/>
            <person name="Rogers Y.-H."/>
            <person name="Kravitz S."/>
            <person name="Fraser C.M."/>
        </authorList>
    </citation>
    <scope>NUCLEOTIDE SEQUENCE</scope>
    <source>
        <strain evidence="16">Liverpool</strain>
    </source>
</reference>
<evidence type="ECO:0000256" key="1">
    <source>
        <dbReference type="ARBA" id="ARBA00004123"/>
    </source>
</evidence>
<dbReference type="Gene3D" id="1.10.10.60">
    <property type="entry name" value="Homeodomain-like"/>
    <property type="match status" value="2"/>
</dbReference>
<dbReference type="eggNOG" id="KOG0724">
    <property type="taxonomic scope" value="Eukaryota"/>
</dbReference>
<dbReference type="SUPFAM" id="SSF46689">
    <property type="entry name" value="Homeodomain-like"/>
    <property type="match status" value="2"/>
</dbReference>
<feature type="region of interest" description="Disordered" evidence="11">
    <location>
        <begin position="515"/>
        <end position="537"/>
    </location>
</feature>
<dbReference type="PANTHER" id="PTHR44653">
    <property type="entry name" value="DNAJ HOMOLOG SUBFAMILY C MEMBER 1"/>
    <property type="match status" value="1"/>
</dbReference>
<feature type="coiled-coil region" evidence="10">
    <location>
        <begin position="220"/>
        <end position="265"/>
    </location>
</feature>
<dbReference type="OMA" id="AAYWERK"/>
<dbReference type="Pfam" id="PF00249">
    <property type="entry name" value="Myb_DNA-binding"/>
    <property type="match status" value="1"/>
</dbReference>
<dbReference type="PhylomeDB" id="Q17EI0"/>
<accession>Q17EI0</accession>
<evidence type="ECO:0000256" key="10">
    <source>
        <dbReference type="SAM" id="Coils"/>
    </source>
</evidence>
<feature type="domain" description="J" evidence="13">
    <location>
        <begin position="45"/>
        <end position="109"/>
    </location>
</feature>
<dbReference type="HOGENOM" id="CLU_036945_2_0_1"/>
<dbReference type="GO" id="GO:0005634">
    <property type="term" value="C:nucleus"/>
    <property type="evidence" value="ECO:0007669"/>
    <property type="project" value="UniProtKB-SubCell"/>
</dbReference>
<evidence type="ECO:0000313" key="17">
    <source>
        <dbReference type="Proteomes" id="UP000682892"/>
    </source>
</evidence>
<dbReference type="FunFam" id="1.10.10.60:FF:000180">
    <property type="entry name" value="DnaJ (Hsp40) homolog, subfamily C, member 2"/>
    <property type="match status" value="1"/>
</dbReference>
<evidence type="ECO:0000256" key="5">
    <source>
        <dbReference type="ARBA" id="ARBA00022989"/>
    </source>
</evidence>
<dbReference type="PaxDb" id="7159-AAEL003791-PA"/>
<dbReference type="PRINTS" id="PR00625">
    <property type="entry name" value="JDOMAIN"/>
</dbReference>
<dbReference type="SMART" id="SM00271">
    <property type="entry name" value="DnaJ"/>
    <property type="match status" value="1"/>
</dbReference>
<organism evidence="16 17">
    <name type="scientific">Aedes aegypti</name>
    <name type="common">Yellowfever mosquito</name>
    <name type="synonym">Culex aegypti</name>
    <dbReference type="NCBI Taxonomy" id="7159"/>
    <lineage>
        <taxon>Eukaryota</taxon>
        <taxon>Metazoa</taxon>
        <taxon>Ecdysozoa</taxon>
        <taxon>Arthropoda</taxon>
        <taxon>Hexapoda</taxon>
        <taxon>Insecta</taxon>
        <taxon>Pterygota</taxon>
        <taxon>Neoptera</taxon>
        <taxon>Endopterygota</taxon>
        <taxon>Diptera</taxon>
        <taxon>Nematocera</taxon>
        <taxon>Culicoidea</taxon>
        <taxon>Culicidae</taxon>
        <taxon>Culicinae</taxon>
        <taxon>Aedini</taxon>
        <taxon>Aedes</taxon>
        <taxon>Stegomyia</taxon>
    </lineage>
</organism>
<feature type="region of interest" description="Disordered" evidence="11">
    <location>
        <begin position="453"/>
        <end position="500"/>
    </location>
</feature>
<dbReference type="Pfam" id="PF00226">
    <property type="entry name" value="DnaJ"/>
    <property type="match status" value="1"/>
</dbReference>
<feature type="compositionally biased region" description="Low complexity" evidence="11">
    <location>
        <begin position="458"/>
        <end position="475"/>
    </location>
</feature>
<proteinExistence type="predicted"/>
<dbReference type="Gene3D" id="1.10.287.110">
    <property type="entry name" value="DnaJ domain"/>
    <property type="match status" value="1"/>
</dbReference>
<dbReference type="PROSITE" id="PS00636">
    <property type="entry name" value="DNAJ_1"/>
    <property type="match status" value="1"/>
</dbReference>
<dbReference type="PROSITE" id="PS51293">
    <property type="entry name" value="SANT"/>
    <property type="match status" value="1"/>
</dbReference>
<keyword evidence="10" id="KW-0175">Coiled coil</keyword>
<evidence type="ECO:0000259" key="14">
    <source>
        <dbReference type="PROSITE" id="PS50090"/>
    </source>
</evidence>
<dbReference type="OrthoDB" id="1420887at2759"/>
<evidence type="ECO:0000256" key="12">
    <source>
        <dbReference type="SAM" id="SignalP"/>
    </source>
</evidence>
<evidence type="ECO:0000256" key="2">
    <source>
        <dbReference type="ARBA" id="ARBA00022692"/>
    </source>
</evidence>
<dbReference type="CDD" id="cd00167">
    <property type="entry name" value="SANT"/>
    <property type="match status" value="2"/>
</dbReference>
<evidence type="ECO:0000256" key="4">
    <source>
        <dbReference type="ARBA" id="ARBA00022737"/>
    </source>
</evidence>
<feature type="domain" description="Myb-like" evidence="14">
    <location>
        <begin position="395"/>
        <end position="443"/>
    </location>
</feature>
<keyword evidence="4" id="KW-0677">Repeat</keyword>
<dbReference type="InterPro" id="IPR036869">
    <property type="entry name" value="J_dom_sf"/>
</dbReference>
<feature type="chain" id="PRO_5030175410" evidence="12">
    <location>
        <begin position="26"/>
        <end position="565"/>
    </location>
</feature>
<dbReference type="VEuPathDB" id="VectorBase:AAEL003791"/>
<keyword evidence="6" id="KW-0472">Membrane</keyword>
<feature type="domain" description="Myb-like" evidence="14">
    <location>
        <begin position="299"/>
        <end position="339"/>
    </location>
</feature>
<evidence type="ECO:0000256" key="3">
    <source>
        <dbReference type="ARBA" id="ARBA00022729"/>
    </source>
</evidence>
<protein>
    <submittedName>
        <fullName evidence="16">AAEL003791-PA</fullName>
    </submittedName>
</protein>
<dbReference type="AlphaFoldDB" id="Q17EI0"/>
<evidence type="ECO:0000313" key="16">
    <source>
        <dbReference type="EMBL" id="EAT44899.1"/>
    </source>
</evidence>
<dbReference type="GO" id="GO:0012505">
    <property type="term" value="C:endomembrane system"/>
    <property type="evidence" value="ECO:0007669"/>
    <property type="project" value="UniProtKB-SubCell"/>
</dbReference>
<evidence type="ECO:0000259" key="15">
    <source>
        <dbReference type="PROSITE" id="PS51293"/>
    </source>
</evidence>
<evidence type="ECO:0000256" key="9">
    <source>
        <dbReference type="ARBA" id="ARBA00037847"/>
    </source>
</evidence>
<dbReference type="PANTHER" id="PTHR44653:SF2">
    <property type="entry name" value="DNAJ HOMOLOG SUBFAMILY C MEMBER 1"/>
    <property type="match status" value="1"/>
</dbReference>
<keyword evidence="5" id="KW-1133">Transmembrane helix</keyword>
<dbReference type="Pfam" id="PF23082">
    <property type="entry name" value="Myb_DNA-binding_2"/>
    <property type="match status" value="1"/>
</dbReference>
<keyword evidence="7" id="KW-0143">Chaperone</keyword>
<name>Q17EI0_AEDAE</name>
<evidence type="ECO:0000256" key="11">
    <source>
        <dbReference type="SAM" id="MobiDB-lite"/>
    </source>
</evidence>
<dbReference type="KEGG" id="aag:5579009"/>
<dbReference type="CDD" id="cd06257">
    <property type="entry name" value="DnaJ"/>
    <property type="match status" value="1"/>
</dbReference>
<dbReference type="InterPro" id="IPR001623">
    <property type="entry name" value="DnaJ_domain"/>
</dbReference>
<keyword evidence="3 12" id="KW-0732">Signal</keyword>
<dbReference type="PROSITE" id="PS50076">
    <property type="entry name" value="DNAJ_2"/>
    <property type="match status" value="1"/>
</dbReference>
<dbReference type="InterPro" id="IPR009057">
    <property type="entry name" value="Homeodomain-like_sf"/>
</dbReference>
<evidence type="ECO:0000256" key="6">
    <source>
        <dbReference type="ARBA" id="ARBA00023136"/>
    </source>
</evidence>
<dbReference type="InterPro" id="IPR017884">
    <property type="entry name" value="SANT_dom"/>
</dbReference>
<reference evidence="16" key="2">
    <citation type="journal article" date="2007" name="Science">
        <title>Genome sequence of Aedes aegypti, a major arbovirus vector.</title>
        <authorList>
            <person name="Nene V."/>
            <person name="Wortman J.R."/>
            <person name="Lawson D."/>
            <person name="Haas B."/>
            <person name="Kodira C."/>
            <person name="Tu Z.J."/>
            <person name="Loftus B."/>
            <person name="Xi Z."/>
            <person name="Megy K."/>
            <person name="Grabherr M."/>
            <person name="Ren Q."/>
            <person name="Zdobnov E.M."/>
            <person name="Lobo N.F."/>
            <person name="Campbell K.S."/>
            <person name="Brown S.E."/>
            <person name="Bonaldo M.F."/>
            <person name="Zhu J."/>
            <person name="Sinkins S.P."/>
            <person name="Hogenkamp D.G."/>
            <person name="Amedeo P."/>
            <person name="Arensburger P."/>
            <person name="Atkinson P.W."/>
            <person name="Bidwell S."/>
            <person name="Biedler J."/>
            <person name="Birney E."/>
            <person name="Bruggner R.V."/>
            <person name="Costas J."/>
            <person name="Coy M.R."/>
            <person name="Crabtree J."/>
            <person name="Crawford M."/>
            <person name="Debruyn B."/>
            <person name="Decaprio D."/>
            <person name="Eiglmeier K."/>
            <person name="Eisenstadt E."/>
            <person name="El-Dorry H."/>
            <person name="Gelbart W.M."/>
            <person name="Gomes S.L."/>
            <person name="Hammond M."/>
            <person name="Hannick L.I."/>
            <person name="Hogan J.R."/>
            <person name="Holmes M.H."/>
            <person name="Jaffe D."/>
            <person name="Johnston J.S."/>
            <person name="Kennedy R.C."/>
            <person name="Koo H."/>
            <person name="Kravitz S."/>
            <person name="Kriventseva E.V."/>
            <person name="Kulp D."/>
            <person name="Labutti K."/>
            <person name="Lee E."/>
            <person name="Li S."/>
            <person name="Lovin D.D."/>
            <person name="Mao C."/>
            <person name="Mauceli E."/>
            <person name="Menck C.F."/>
            <person name="Miller J.R."/>
            <person name="Montgomery P."/>
            <person name="Mori A."/>
            <person name="Nascimento A.L."/>
            <person name="Naveira H.F."/>
            <person name="Nusbaum C."/>
            <person name="O'leary S."/>
            <person name="Orvis J."/>
            <person name="Pertea M."/>
            <person name="Quesneville H."/>
            <person name="Reidenbach K.R."/>
            <person name="Rogers Y.H."/>
            <person name="Roth C.W."/>
            <person name="Schneider J.R."/>
            <person name="Schatz M."/>
            <person name="Shumway M."/>
            <person name="Stanke M."/>
            <person name="Stinson E.O."/>
            <person name="Tubio J.M."/>
            <person name="Vanzee J.P."/>
            <person name="Verjovski-Almeida S."/>
            <person name="Werner D."/>
            <person name="White O."/>
            <person name="Wyder S."/>
            <person name="Zeng Q."/>
            <person name="Zhao Q."/>
            <person name="Zhao Y."/>
            <person name="Hill C.A."/>
            <person name="Raikhel A.S."/>
            <person name="Soares M.B."/>
            <person name="Knudson D.L."/>
            <person name="Lee N.H."/>
            <person name="Galagan J."/>
            <person name="Salzberg S.L."/>
            <person name="Paulsen I.T."/>
            <person name="Dimopoulos G."/>
            <person name="Collins F.H."/>
            <person name="Birren B."/>
            <person name="Fraser-Liggett C.M."/>
            <person name="Severson D.W."/>
        </authorList>
    </citation>
    <scope>NUCLEOTIDE SEQUENCE [LARGE SCALE GENOMIC DNA]</scope>
    <source>
        <strain evidence="16">Liverpool</strain>
    </source>
</reference>
<dbReference type="PROSITE" id="PS50090">
    <property type="entry name" value="MYB_LIKE"/>
    <property type="match status" value="2"/>
</dbReference>
<comment type="subcellular location">
    <subcellularLocation>
        <location evidence="9">Endomembrane system</location>
        <topology evidence="9">Single-pass membrane protein</topology>
    </subcellularLocation>
    <subcellularLocation>
        <location evidence="1">Nucleus</location>
    </subcellularLocation>
</comment>
<dbReference type="InterPro" id="IPR052606">
    <property type="entry name" value="DnaJ_domain_protein"/>
</dbReference>